<dbReference type="RefSeq" id="WP_147022965.1">
    <property type="nucleotide sequence ID" value="NZ_BJYU01000182.1"/>
</dbReference>
<organism evidence="5 6">
    <name type="scientific">Microvirga aerophila</name>
    <dbReference type="NCBI Taxonomy" id="670291"/>
    <lineage>
        <taxon>Bacteria</taxon>
        <taxon>Pseudomonadati</taxon>
        <taxon>Pseudomonadota</taxon>
        <taxon>Alphaproteobacteria</taxon>
        <taxon>Hyphomicrobiales</taxon>
        <taxon>Methylobacteriaceae</taxon>
        <taxon>Microvirga</taxon>
    </lineage>
</organism>
<protein>
    <recommendedName>
        <fullName evidence="7">Peroxidase</fullName>
    </recommendedName>
</protein>
<dbReference type="Gene3D" id="1.10.640.10">
    <property type="entry name" value="Haem peroxidase domain superfamily, animal type"/>
    <property type="match status" value="1"/>
</dbReference>
<dbReference type="PANTHER" id="PTHR11475">
    <property type="entry name" value="OXIDASE/PEROXIDASE"/>
    <property type="match status" value="1"/>
</dbReference>
<name>A0A512C296_9HYPH</name>
<dbReference type="GO" id="GO:0005576">
    <property type="term" value="C:extracellular region"/>
    <property type="evidence" value="ECO:0007669"/>
    <property type="project" value="UniProtKB-SubCell"/>
</dbReference>
<evidence type="ECO:0000256" key="3">
    <source>
        <dbReference type="ARBA" id="ARBA00023180"/>
    </source>
</evidence>
<dbReference type="GO" id="GO:0006979">
    <property type="term" value="P:response to oxidative stress"/>
    <property type="evidence" value="ECO:0007669"/>
    <property type="project" value="InterPro"/>
</dbReference>
<dbReference type="InterPro" id="IPR037120">
    <property type="entry name" value="Haem_peroxidase_sf_animal"/>
</dbReference>
<comment type="subcellular location">
    <subcellularLocation>
        <location evidence="1">Secreted</location>
    </subcellularLocation>
</comment>
<dbReference type="GO" id="GO:0020037">
    <property type="term" value="F:heme binding"/>
    <property type="evidence" value="ECO:0007669"/>
    <property type="project" value="InterPro"/>
</dbReference>
<evidence type="ECO:0000256" key="4">
    <source>
        <dbReference type="SAM" id="MobiDB-lite"/>
    </source>
</evidence>
<dbReference type="Pfam" id="PF03098">
    <property type="entry name" value="An_peroxidase"/>
    <property type="match status" value="1"/>
</dbReference>
<evidence type="ECO:0000313" key="6">
    <source>
        <dbReference type="Proteomes" id="UP000321085"/>
    </source>
</evidence>
<keyword evidence="2" id="KW-0964">Secreted</keyword>
<evidence type="ECO:0008006" key="7">
    <source>
        <dbReference type="Google" id="ProtNLM"/>
    </source>
</evidence>
<keyword evidence="6" id="KW-1185">Reference proteome</keyword>
<comment type="caution">
    <text evidence="5">The sequence shown here is derived from an EMBL/GenBank/DDBJ whole genome shotgun (WGS) entry which is preliminary data.</text>
</comment>
<accession>A0A512C296</accession>
<gene>
    <name evidence="5" type="ORF">MAE02_60320</name>
</gene>
<sequence length="487" mass="53139">MTYRPIDGAGVDPRNPAENAAGTDFNRLGSAHFIGDDGLRFAELNPRTISNLVVGEGDPTLPMPENFSGMLYAWGQFVDHDLDLAPQDGKHAIDIKIPDGDPVFDDGASIAMTRSLLDPKSGLPINAVTGWLDGSQVYGSTAAVAASLRSSGGHLKTEANSLPVVDGQFLAGDVRAAENPSLTALQVLFVREHNFQVDRLEALHPRWNGERLYQEARALVTGELANITYTEFLPKLVGSRIDPYRGYEARVDSTISVEFAGAAFRFGHSIVSGDTERLDNDGNVAGPAEIPLRDVFFMPPDDFNAFGGADGFLRHLAGEASQTMDVRIIDDLRNFLFDPPVGMDLAAINIQRGRDQGLGTLNETRKDLGLRPYTDFDQITDDTATVAAMEKAFGSVDKVDLWTGGLAEHHARGALLGQTFTTIIADQFERLRDGDPFYFENALDRADVRMVKETTLSDIITRNTDATDMQADVFINVPRHVDDDLLI</sequence>
<dbReference type="AlphaFoldDB" id="A0A512C296"/>
<dbReference type="Proteomes" id="UP000321085">
    <property type="component" value="Unassembled WGS sequence"/>
</dbReference>
<proteinExistence type="predicted"/>
<evidence type="ECO:0000256" key="1">
    <source>
        <dbReference type="ARBA" id="ARBA00004613"/>
    </source>
</evidence>
<dbReference type="PROSITE" id="PS50292">
    <property type="entry name" value="PEROXIDASE_3"/>
    <property type="match status" value="1"/>
</dbReference>
<dbReference type="SUPFAM" id="SSF48113">
    <property type="entry name" value="Heme-dependent peroxidases"/>
    <property type="match status" value="1"/>
</dbReference>
<dbReference type="InterPro" id="IPR010255">
    <property type="entry name" value="Haem_peroxidase_sf"/>
</dbReference>
<dbReference type="EMBL" id="BJYU01000182">
    <property type="protein sequence ID" value="GEO18336.1"/>
    <property type="molecule type" value="Genomic_DNA"/>
</dbReference>
<dbReference type="GO" id="GO:0004601">
    <property type="term" value="F:peroxidase activity"/>
    <property type="evidence" value="ECO:0007669"/>
    <property type="project" value="InterPro"/>
</dbReference>
<dbReference type="InterPro" id="IPR019791">
    <property type="entry name" value="Haem_peroxidase_animal"/>
</dbReference>
<keyword evidence="3" id="KW-0325">Glycoprotein</keyword>
<dbReference type="PRINTS" id="PR00457">
    <property type="entry name" value="ANPEROXIDASE"/>
</dbReference>
<reference evidence="5 6" key="1">
    <citation type="submission" date="2019-07" db="EMBL/GenBank/DDBJ databases">
        <title>Whole genome shotgun sequence of Microvirga aerophila NBRC 106136.</title>
        <authorList>
            <person name="Hosoyama A."/>
            <person name="Uohara A."/>
            <person name="Ohji S."/>
            <person name="Ichikawa N."/>
        </authorList>
    </citation>
    <scope>NUCLEOTIDE SEQUENCE [LARGE SCALE GENOMIC DNA]</scope>
    <source>
        <strain evidence="5 6">NBRC 106136</strain>
    </source>
</reference>
<dbReference type="PANTHER" id="PTHR11475:SF4">
    <property type="entry name" value="CHORION PEROXIDASE"/>
    <property type="match status" value="1"/>
</dbReference>
<evidence type="ECO:0000313" key="5">
    <source>
        <dbReference type="EMBL" id="GEO18336.1"/>
    </source>
</evidence>
<evidence type="ECO:0000256" key="2">
    <source>
        <dbReference type="ARBA" id="ARBA00022525"/>
    </source>
</evidence>
<feature type="region of interest" description="Disordered" evidence="4">
    <location>
        <begin position="1"/>
        <end position="22"/>
    </location>
</feature>